<reference evidence="1 2" key="1">
    <citation type="journal article" date="2024" name="BMC Genomics">
        <title>De novo assembly and annotation of Popillia japonica's genome with initial clues to its potential as an invasive pest.</title>
        <authorList>
            <person name="Cucini C."/>
            <person name="Boschi S."/>
            <person name="Funari R."/>
            <person name="Cardaioli E."/>
            <person name="Iannotti N."/>
            <person name="Marturano G."/>
            <person name="Paoli F."/>
            <person name="Bruttini M."/>
            <person name="Carapelli A."/>
            <person name="Frati F."/>
            <person name="Nardi F."/>
        </authorList>
    </citation>
    <scope>NUCLEOTIDE SEQUENCE [LARGE SCALE GENOMIC DNA]</scope>
    <source>
        <strain evidence="1">DMR45628</strain>
    </source>
</reference>
<evidence type="ECO:0000313" key="2">
    <source>
        <dbReference type="Proteomes" id="UP001458880"/>
    </source>
</evidence>
<evidence type="ECO:0000313" key="1">
    <source>
        <dbReference type="EMBL" id="KAK9738746.1"/>
    </source>
</evidence>
<gene>
    <name evidence="1" type="ORF">QE152_g9587</name>
</gene>
<keyword evidence="2" id="KW-1185">Reference proteome</keyword>
<name>A0AAW1LWC9_POPJA</name>
<comment type="caution">
    <text evidence="1">The sequence shown here is derived from an EMBL/GenBank/DDBJ whole genome shotgun (WGS) entry which is preliminary data.</text>
</comment>
<accession>A0AAW1LWC9</accession>
<dbReference type="EMBL" id="JASPKY010000083">
    <property type="protein sequence ID" value="KAK9738746.1"/>
    <property type="molecule type" value="Genomic_DNA"/>
</dbReference>
<organism evidence="1 2">
    <name type="scientific">Popillia japonica</name>
    <name type="common">Japanese beetle</name>
    <dbReference type="NCBI Taxonomy" id="7064"/>
    <lineage>
        <taxon>Eukaryota</taxon>
        <taxon>Metazoa</taxon>
        <taxon>Ecdysozoa</taxon>
        <taxon>Arthropoda</taxon>
        <taxon>Hexapoda</taxon>
        <taxon>Insecta</taxon>
        <taxon>Pterygota</taxon>
        <taxon>Neoptera</taxon>
        <taxon>Endopterygota</taxon>
        <taxon>Coleoptera</taxon>
        <taxon>Polyphaga</taxon>
        <taxon>Scarabaeiformia</taxon>
        <taxon>Scarabaeidae</taxon>
        <taxon>Rutelinae</taxon>
        <taxon>Popillia</taxon>
    </lineage>
</organism>
<proteinExistence type="predicted"/>
<dbReference type="Proteomes" id="UP001458880">
    <property type="component" value="Unassembled WGS sequence"/>
</dbReference>
<dbReference type="AlphaFoldDB" id="A0AAW1LWC9"/>
<sequence length="77" mass="8870">MAYSRLFSEAVQGFPSFGSLKEDECLEQKQQWFCKSRAKAAMVLQGGKSKQTYLVKIHICVKVFQLGVGYKLRYVTW</sequence>
<protein>
    <submittedName>
        <fullName evidence="1">Uncharacterized protein</fullName>
    </submittedName>
</protein>